<reference evidence="2" key="1">
    <citation type="submission" date="2021-02" db="EMBL/GenBank/DDBJ databases">
        <authorList>
            <person name="Nowell W R."/>
        </authorList>
    </citation>
    <scope>NUCLEOTIDE SEQUENCE</scope>
</reference>
<feature type="compositionally biased region" description="Polar residues" evidence="1">
    <location>
        <begin position="16"/>
        <end position="30"/>
    </location>
</feature>
<sequence>MGLKSGKYDFSREHSSTNANESLPSYPTGENESFISRISKLDMKSLPKCTHQDVLTDPNATSLDNLSLVWLDLDIHRRPSNIDTEVKLKNLISYVRTFHQVEVCERYIKQIGRMNNIDVRKEYLLVIISTVLAPTLMPHLHDLSQVKYVYIYGKPKTISKAHQEWLKTYSKVRGVFNSSRSLIAQISQDLK</sequence>
<organism evidence="2 3">
    <name type="scientific">Adineta ricciae</name>
    <name type="common">Rotifer</name>
    <dbReference type="NCBI Taxonomy" id="249248"/>
    <lineage>
        <taxon>Eukaryota</taxon>
        <taxon>Metazoa</taxon>
        <taxon>Spiralia</taxon>
        <taxon>Gnathifera</taxon>
        <taxon>Rotifera</taxon>
        <taxon>Eurotatoria</taxon>
        <taxon>Bdelloidea</taxon>
        <taxon>Adinetida</taxon>
        <taxon>Adinetidae</taxon>
        <taxon>Adineta</taxon>
    </lineage>
</organism>
<dbReference type="AlphaFoldDB" id="A0A815E1Y9"/>
<accession>A0A815E1Y9</accession>
<feature type="region of interest" description="Disordered" evidence="1">
    <location>
        <begin position="1"/>
        <end position="30"/>
    </location>
</feature>
<feature type="compositionally biased region" description="Basic and acidic residues" evidence="1">
    <location>
        <begin position="1"/>
        <end position="15"/>
    </location>
</feature>
<keyword evidence="3" id="KW-1185">Reference proteome</keyword>
<dbReference type="Proteomes" id="UP000663828">
    <property type="component" value="Unassembled WGS sequence"/>
</dbReference>
<protein>
    <submittedName>
        <fullName evidence="2">Uncharacterized protein</fullName>
    </submittedName>
</protein>
<evidence type="ECO:0000256" key="1">
    <source>
        <dbReference type="SAM" id="MobiDB-lite"/>
    </source>
</evidence>
<evidence type="ECO:0000313" key="2">
    <source>
        <dbReference type="EMBL" id="CAF1305362.1"/>
    </source>
</evidence>
<dbReference type="EMBL" id="CAJNOR010002517">
    <property type="protein sequence ID" value="CAF1305362.1"/>
    <property type="molecule type" value="Genomic_DNA"/>
</dbReference>
<proteinExistence type="predicted"/>
<comment type="caution">
    <text evidence="2">The sequence shown here is derived from an EMBL/GenBank/DDBJ whole genome shotgun (WGS) entry which is preliminary data.</text>
</comment>
<gene>
    <name evidence="2" type="ORF">XAT740_LOCUS29087</name>
</gene>
<evidence type="ECO:0000313" key="3">
    <source>
        <dbReference type="Proteomes" id="UP000663828"/>
    </source>
</evidence>
<name>A0A815E1Y9_ADIRI</name>